<evidence type="ECO:0000313" key="2">
    <source>
        <dbReference type="Proteomes" id="UP000012081"/>
    </source>
</evidence>
<name>M8E697_9BACL</name>
<dbReference type="EMBL" id="APBN01000001">
    <property type="protein sequence ID" value="EMT54786.1"/>
    <property type="molecule type" value="Genomic_DNA"/>
</dbReference>
<sequence length="71" mass="8692">MSESLFVLFFRNKMKRTYPTRKQALMALENMAKDYVQSELRIFPSQAEFDDLVRREIGKYVIREYVPKRRR</sequence>
<reference evidence="1 2" key="1">
    <citation type="submission" date="2013-03" db="EMBL/GenBank/DDBJ databases">
        <title>Assembly of a new bacterial strain Brevibacillus borstelensis AK1.</title>
        <authorList>
            <person name="Rajan I."/>
            <person name="PoliReddy D."/>
            <person name="Sugumar T."/>
            <person name="Rathinam K."/>
            <person name="Alqarawi S."/>
            <person name="Khalil A.B."/>
            <person name="Sivakumar N."/>
        </authorList>
    </citation>
    <scope>NUCLEOTIDE SEQUENCE [LARGE SCALE GENOMIC DNA]</scope>
    <source>
        <strain evidence="1 2">AK1</strain>
    </source>
</reference>
<evidence type="ECO:0000313" key="1">
    <source>
        <dbReference type="EMBL" id="EMT54786.1"/>
    </source>
</evidence>
<proteinExistence type="predicted"/>
<organism evidence="1 2">
    <name type="scientific">Brevibacillus borstelensis AK1</name>
    <dbReference type="NCBI Taxonomy" id="1300222"/>
    <lineage>
        <taxon>Bacteria</taxon>
        <taxon>Bacillati</taxon>
        <taxon>Bacillota</taxon>
        <taxon>Bacilli</taxon>
        <taxon>Bacillales</taxon>
        <taxon>Paenibacillaceae</taxon>
        <taxon>Brevibacillus</taxon>
    </lineage>
</organism>
<protein>
    <submittedName>
        <fullName evidence="1">Uncharacterized protein</fullName>
    </submittedName>
</protein>
<dbReference type="PATRIC" id="fig|1300222.3.peg.876"/>
<keyword evidence="2" id="KW-1185">Reference proteome</keyword>
<accession>M8E697</accession>
<dbReference type="AlphaFoldDB" id="M8E697"/>
<dbReference type="Proteomes" id="UP000012081">
    <property type="component" value="Unassembled WGS sequence"/>
</dbReference>
<dbReference type="RefSeq" id="WP_003386610.1">
    <property type="nucleotide sequence ID" value="NZ_APBN01000001.1"/>
</dbReference>
<dbReference type="STRING" id="1300222.I532_04240"/>
<gene>
    <name evidence="1" type="ORF">I532_04240</name>
</gene>
<comment type="caution">
    <text evidence="1">The sequence shown here is derived from an EMBL/GenBank/DDBJ whole genome shotgun (WGS) entry which is preliminary data.</text>
</comment>